<feature type="domain" description="Cytochrome c" evidence="11">
    <location>
        <begin position="163"/>
        <end position="250"/>
    </location>
</feature>
<organism evidence="12 13">
    <name type="scientific">Paraglaciecola polaris LMG 21857</name>
    <dbReference type="NCBI Taxonomy" id="1129793"/>
    <lineage>
        <taxon>Bacteria</taxon>
        <taxon>Pseudomonadati</taxon>
        <taxon>Pseudomonadota</taxon>
        <taxon>Gammaproteobacteria</taxon>
        <taxon>Alteromonadales</taxon>
        <taxon>Alteromonadaceae</taxon>
        <taxon>Paraglaciecola</taxon>
    </lineage>
</organism>
<dbReference type="PROSITE" id="PS51007">
    <property type="entry name" value="CYTC"/>
    <property type="match status" value="1"/>
</dbReference>
<feature type="transmembrane region" description="Helical" evidence="10">
    <location>
        <begin position="595"/>
        <end position="614"/>
    </location>
</feature>
<evidence type="ECO:0000256" key="8">
    <source>
        <dbReference type="ARBA" id="ARBA00023136"/>
    </source>
</evidence>
<keyword evidence="4 10" id="KW-0812">Transmembrane</keyword>
<dbReference type="SUPFAM" id="SSF46626">
    <property type="entry name" value="Cytochrome c"/>
    <property type="match status" value="1"/>
</dbReference>
<comment type="caution">
    <text evidence="12">The sequence shown here is derived from an EMBL/GenBank/DDBJ whole genome shotgun (WGS) entry which is preliminary data.</text>
</comment>
<proteinExistence type="inferred from homology"/>
<gene>
    <name evidence="12" type="ORF">GPLA_1370</name>
</gene>
<keyword evidence="3 9" id="KW-0349">Heme</keyword>
<evidence type="ECO:0000256" key="2">
    <source>
        <dbReference type="ARBA" id="ARBA00008333"/>
    </source>
</evidence>
<sequence>MTFSPPYLQCLLSSLTMRQSPSGSKVLVLALLLMMSTFFSASISAQQQGKIDVVKESRQILQMAEYIGVDYSEAVVNGEVASEDEFAEMQQFASLILQKGTALRDANEASFDLSQTSVIANAQALQRAILAKSSMDEIQGLTQQIRQQLLAMSPALQLPAQLLPQSQVDTLFATNCAACHGPAGEGNGPLAKSFSPQPTNFTDKERALNRSLLGLYDAISAGLNDTAMRAFTELNDQQRWSLAFYAGSLAFAQTSDKTHVNDVQPNMTLQSWINNNPVQIAGQHEDLTLTQVEQWRGMPEVFFSQSDSPIATAKTNLIAAVKAYQEGNLAQAQTLAVSAYLDGFELIENNLDARDSALRKSVERQLLSFRNVLSVASNEQQVTTELQQILGQLEQVDNTLTGQVLSNNAMFSASLIILLREGLEALLIVLALITVLMKTQRYDAIRYVHLGWVSALIAGGLTWWAAENLINISGASRELMEGGAALLAAGILFYVGYWMHSKTQASVWQEYIQNNVERHLSTGTLWGLTGLAFISVYREVFETILFYQSLLTQAVGDGSQVSYVWYGLLAAVAALSLITWLMLKYSVKLPIGRFFALSSYFMLILAFVLAGKGISALQEAAVVGIAPFPMDVSVSWLGISATWQGLLTQGVIVLLFMVMAIRKEKTPSTAI</sequence>
<evidence type="ECO:0000256" key="6">
    <source>
        <dbReference type="ARBA" id="ARBA00022989"/>
    </source>
</evidence>
<dbReference type="GO" id="GO:0033573">
    <property type="term" value="C:high-affinity iron permease complex"/>
    <property type="evidence" value="ECO:0007669"/>
    <property type="project" value="InterPro"/>
</dbReference>
<evidence type="ECO:0000313" key="13">
    <source>
        <dbReference type="Proteomes" id="UP000006322"/>
    </source>
</evidence>
<dbReference type="InterPro" id="IPR036909">
    <property type="entry name" value="Cyt_c-like_dom_sf"/>
</dbReference>
<evidence type="ECO:0000256" key="4">
    <source>
        <dbReference type="ARBA" id="ARBA00022692"/>
    </source>
</evidence>
<dbReference type="Proteomes" id="UP000006322">
    <property type="component" value="Unassembled WGS sequence"/>
</dbReference>
<keyword evidence="7 9" id="KW-0408">Iron</keyword>
<evidence type="ECO:0000256" key="10">
    <source>
        <dbReference type="SAM" id="Phobius"/>
    </source>
</evidence>
<dbReference type="GO" id="GO:0046872">
    <property type="term" value="F:metal ion binding"/>
    <property type="evidence" value="ECO:0007669"/>
    <property type="project" value="UniProtKB-KW"/>
</dbReference>
<accession>K6YHV5</accession>
<dbReference type="EMBL" id="BAER01000035">
    <property type="protein sequence ID" value="GAC32284.1"/>
    <property type="molecule type" value="Genomic_DNA"/>
</dbReference>
<dbReference type="Pfam" id="PF03239">
    <property type="entry name" value="FTR1"/>
    <property type="match status" value="1"/>
</dbReference>
<comment type="similarity">
    <text evidence="2">Belongs to the oxidase-dependent Fe transporter (OFeT) (TC 9.A.10.1) family.</text>
</comment>
<dbReference type="InterPro" id="IPR004923">
    <property type="entry name" value="FTR1/Fip1/EfeU"/>
</dbReference>
<keyword evidence="5 9" id="KW-0479">Metal-binding</keyword>
<evidence type="ECO:0000313" key="12">
    <source>
        <dbReference type="EMBL" id="GAC32284.1"/>
    </source>
</evidence>
<feature type="transmembrane region" description="Helical" evidence="10">
    <location>
        <begin position="409"/>
        <end position="435"/>
    </location>
</feature>
<evidence type="ECO:0000256" key="7">
    <source>
        <dbReference type="ARBA" id="ARBA00023004"/>
    </source>
</evidence>
<name>K6YHV5_9ALTE</name>
<feature type="transmembrane region" description="Helical" evidence="10">
    <location>
        <begin position="447"/>
        <end position="466"/>
    </location>
</feature>
<dbReference type="GO" id="GO:0009055">
    <property type="term" value="F:electron transfer activity"/>
    <property type="evidence" value="ECO:0007669"/>
    <property type="project" value="InterPro"/>
</dbReference>
<dbReference type="STRING" id="1129793.GPLA_1370"/>
<dbReference type="Pfam" id="PF00034">
    <property type="entry name" value="Cytochrom_C"/>
    <property type="match status" value="1"/>
</dbReference>
<comment type="subcellular location">
    <subcellularLocation>
        <location evidence="1">Membrane</location>
        <topology evidence="1">Multi-pass membrane protein</topology>
    </subcellularLocation>
</comment>
<feature type="transmembrane region" description="Helical" evidence="10">
    <location>
        <begin position="482"/>
        <end position="499"/>
    </location>
</feature>
<protein>
    <submittedName>
        <fullName evidence="12">High-affinity iron transporter</fullName>
    </submittedName>
</protein>
<keyword evidence="6 10" id="KW-1133">Transmembrane helix</keyword>
<dbReference type="GO" id="GO:0015093">
    <property type="term" value="F:ferrous iron transmembrane transporter activity"/>
    <property type="evidence" value="ECO:0007669"/>
    <property type="project" value="TreeGrafter"/>
</dbReference>
<keyword evidence="8 10" id="KW-0472">Membrane</keyword>
<dbReference type="InterPro" id="IPR009056">
    <property type="entry name" value="Cyt_c-like_dom"/>
</dbReference>
<dbReference type="GO" id="GO:0020037">
    <property type="term" value="F:heme binding"/>
    <property type="evidence" value="ECO:0007669"/>
    <property type="project" value="InterPro"/>
</dbReference>
<dbReference type="AlphaFoldDB" id="K6YHV5"/>
<reference evidence="13" key="1">
    <citation type="journal article" date="2014" name="Environ. Microbiol.">
        <title>Comparative genomics of the marine bacterial genus Glaciecola reveals the high degree of genomic diversity and genomic characteristic for cold adaptation.</title>
        <authorList>
            <person name="Qin Q.L."/>
            <person name="Xie B.B."/>
            <person name="Yu Y."/>
            <person name="Shu Y.L."/>
            <person name="Rong J.C."/>
            <person name="Zhang Y.J."/>
            <person name="Zhao D.L."/>
            <person name="Chen X.L."/>
            <person name="Zhang X.Y."/>
            <person name="Chen B."/>
            <person name="Zhou B.C."/>
            <person name="Zhang Y.Z."/>
        </authorList>
    </citation>
    <scope>NUCLEOTIDE SEQUENCE [LARGE SCALE GENOMIC DNA]</scope>
    <source>
        <strain evidence="13">LMG 21857</strain>
    </source>
</reference>
<evidence type="ECO:0000256" key="3">
    <source>
        <dbReference type="ARBA" id="ARBA00022617"/>
    </source>
</evidence>
<evidence type="ECO:0000256" key="9">
    <source>
        <dbReference type="PROSITE-ProRule" id="PRU00433"/>
    </source>
</evidence>
<dbReference type="Gene3D" id="1.10.760.10">
    <property type="entry name" value="Cytochrome c-like domain"/>
    <property type="match status" value="1"/>
</dbReference>
<evidence type="ECO:0000256" key="5">
    <source>
        <dbReference type="ARBA" id="ARBA00022723"/>
    </source>
</evidence>
<evidence type="ECO:0000259" key="11">
    <source>
        <dbReference type="PROSITE" id="PS51007"/>
    </source>
</evidence>
<feature type="transmembrane region" description="Helical" evidence="10">
    <location>
        <begin position="563"/>
        <end position="583"/>
    </location>
</feature>
<dbReference type="PANTHER" id="PTHR31632">
    <property type="entry name" value="IRON TRANSPORTER FTH1"/>
    <property type="match status" value="1"/>
</dbReference>
<feature type="transmembrane region" description="Helical" evidence="10">
    <location>
        <begin position="520"/>
        <end position="537"/>
    </location>
</feature>
<feature type="transmembrane region" description="Helical" evidence="10">
    <location>
        <begin position="634"/>
        <end position="661"/>
    </location>
</feature>
<evidence type="ECO:0000256" key="1">
    <source>
        <dbReference type="ARBA" id="ARBA00004141"/>
    </source>
</evidence>
<keyword evidence="13" id="KW-1185">Reference proteome</keyword>
<dbReference type="PANTHER" id="PTHR31632:SF2">
    <property type="entry name" value="PLASMA MEMBRANE IRON PERMEASE"/>
    <property type="match status" value="1"/>
</dbReference>